<dbReference type="InterPro" id="IPR001608">
    <property type="entry name" value="Ala_racemase_N"/>
</dbReference>
<evidence type="ECO:0000256" key="1">
    <source>
        <dbReference type="ARBA" id="ARBA00001933"/>
    </source>
</evidence>
<gene>
    <name evidence="5" type="ORF">METZ01_LOCUS851</name>
</gene>
<keyword evidence="2" id="KW-0663">Pyridoxal phosphate</keyword>
<feature type="domain" description="Alanine racemase C-terminal" evidence="4">
    <location>
        <begin position="235"/>
        <end position="362"/>
    </location>
</feature>
<dbReference type="EMBL" id="UINC01000046">
    <property type="protein sequence ID" value="SUZ47997.1"/>
    <property type="molecule type" value="Genomic_DNA"/>
</dbReference>
<name>A0A381N0D3_9ZZZZ</name>
<dbReference type="FunFam" id="3.20.20.10:FF:000002">
    <property type="entry name" value="Alanine racemase"/>
    <property type="match status" value="1"/>
</dbReference>
<dbReference type="GO" id="GO:0009252">
    <property type="term" value="P:peptidoglycan biosynthetic process"/>
    <property type="evidence" value="ECO:0007669"/>
    <property type="project" value="TreeGrafter"/>
</dbReference>
<dbReference type="GO" id="GO:0030632">
    <property type="term" value="P:D-alanine biosynthetic process"/>
    <property type="evidence" value="ECO:0007669"/>
    <property type="project" value="TreeGrafter"/>
</dbReference>
<dbReference type="SUPFAM" id="SSF50621">
    <property type="entry name" value="Alanine racemase C-terminal domain-like"/>
    <property type="match status" value="1"/>
</dbReference>
<evidence type="ECO:0000259" key="4">
    <source>
        <dbReference type="SMART" id="SM01005"/>
    </source>
</evidence>
<dbReference type="InterPro" id="IPR000821">
    <property type="entry name" value="Ala_racemase"/>
</dbReference>
<keyword evidence="3" id="KW-0413">Isomerase</keyword>
<dbReference type="HAMAP" id="MF_01201">
    <property type="entry name" value="Ala_racemase"/>
    <property type="match status" value="1"/>
</dbReference>
<sequence length="363" mass="40808">MFSPKAIINLDNLAHNYRLIKDQLNNIPIMAVVKANAYGHGVIEISKALRNEGVKFFAVFTFNEALELRDAGITEDILVFCRPTKQMLEIAYEKDITLNLCDPYDVRLFCEAKHSPKFHLKVDTGMTRLGISFNEVYKIIETIKNEKLNCHGIYSHYATADEGDLSYAEYQLDQFNELLEFIEKINLTVKFIHFSNSGTVINMPHSSYNLVRVGMLLYGSFPSDEVSRDLPIKPVMEFKGPVVSLRNVKAGTKVSYGGVWEANEDTVIGVVQAGFADGFPRAWYMNGFISLRGNKHPIAGRVCMDQFMVDFGDAEVKVGEEVLIFGQNEVDKILVDDIAKDIGSTSYVILTGIGGRTERKYIN</sequence>
<dbReference type="CDD" id="cd00430">
    <property type="entry name" value="PLPDE_III_AR"/>
    <property type="match status" value="1"/>
</dbReference>
<dbReference type="PANTHER" id="PTHR30511:SF0">
    <property type="entry name" value="ALANINE RACEMASE, CATABOLIC-RELATED"/>
    <property type="match status" value="1"/>
</dbReference>
<dbReference type="PRINTS" id="PR00992">
    <property type="entry name" value="ALARACEMASE"/>
</dbReference>
<dbReference type="SMART" id="SM01005">
    <property type="entry name" value="Ala_racemase_C"/>
    <property type="match status" value="1"/>
</dbReference>
<reference evidence="5" key="1">
    <citation type="submission" date="2018-05" db="EMBL/GenBank/DDBJ databases">
        <authorList>
            <person name="Lanie J.A."/>
            <person name="Ng W.-L."/>
            <person name="Kazmierczak K.M."/>
            <person name="Andrzejewski T.M."/>
            <person name="Davidsen T.M."/>
            <person name="Wayne K.J."/>
            <person name="Tettelin H."/>
            <person name="Glass J.I."/>
            <person name="Rusch D."/>
            <person name="Podicherti R."/>
            <person name="Tsui H.-C.T."/>
            <person name="Winkler M.E."/>
        </authorList>
    </citation>
    <scope>NUCLEOTIDE SEQUENCE</scope>
</reference>
<dbReference type="Pfam" id="PF01168">
    <property type="entry name" value="Ala_racemase_N"/>
    <property type="match status" value="1"/>
</dbReference>
<protein>
    <recommendedName>
        <fullName evidence="4">Alanine racemase C-terminal domain-containing protein</fullName>
    </recommendedName>
</protein>
<dbReference type="NCBIfam" id="TIGR00492">
    <property type="entry name" value="alr"/>
    <property type="match status" value="1"/>
</dbReference>
<evidence type="ECO:0000256" key="3">
    <source>
        <dbReference type="ARBA" id="ARBA00023235"/>
    </source>
</evidence>
<dbReference type="SUPFAM" id="SSF51419">
    <property type="entry name" value="PLP-binding barrel"/>
    <property type="match status" value="1"/>
</dbReference>
<dbReference type="InterPro" id="IPR011079">
    <property type="entry name" value="Ala_racemase_C"/>
</dbReference>
<dbReference type="GO" id="GO:0005829">
    <property type="term" value="C:cytosol"/>
    <property type="evidence" value="ECO:0007669"/>
    <property type="project" value="TreeGrafter"/>
</dbReference>
<dbReference type="InterPro" id="IPR009006">
    <property type="entry name" value="Ala_racemase/Decarboxylase_C"/>
</dbReference>
<accession>A0A381N0D3</accession>
<dbReference type="Gene3D" id="3.20.20.10">
    <property type="entry name" value="Alanine racemase"/>
    <property type="match status" value="1"/>
</dbReference>
<evidence type="ECO:0000256" key="2">
    <source>
        <dbReference type="ARBA" id="ARBA00022898"/>
    </source>
</evidence>
<dbReference type="PANTHER" id="PTHR30511">
    <property type="entry name" value="ALANINE RACEMASE"/>
    <property type="match status" value="1"/>
</dbReference>
<proteinExistence type="inferred from homology"/>
<dbReference type="Pfam" id="PF00842">
    <property type="entry name" value="Ala_racemase_C"/>
    <property type="match status" value="1"/>
</dbReference>
<dbReference type="InterPro" id="IPR020622">
    <property type="entry name" value="Ala_racemase_pyridoxalP-BS"/>
</dbReference>
<dbReference type="GO" id="GO:0030170">
    <property type="term" value="F:pyridoxal phosphate binding"/>
    <property type="evidence" value="ECO:0007669"/>
    <property type="project" value="TreeGrafter"/>
</dbReference>
<comment type="cofactor">
    <cofactor evidence="1">
        <name>pyridoxal 5'-phosphate</name>
        <dbReference type="ChEBI" id="CHEBI:597326"/>
    </cofactor>
</comment>
<dbReference type="AlphaFoldDB" id="A0A381N0D3"/>
<dbReference type="GO" id="GO:0008784">
    <property type="term" value="F:alanine racemase activity"/>
    <property type="evidence" value="ECO:0007669"/>
    <property type="project" value="InterPro"/>
</dbReference>
<dbReference type="PROSITE" id="PS00395">
    <property type="entry name" value="ALANINE_RACEMASE"/>
    <property type="match status" value="1"/>
</dbReference>
<dbReference type="Gene3D" id="2.40.37.10">
    <property type="entry name" value="Lyase, Ornithine Decarboxylase, Chain A, domain 1"/>
    <property type="match status" value="1"/>
</dbReference>
<dbReference type="InterPro" id="IPR029066">
    <property type="entry name" value="PLP-binding_barrel"/>
</dbReference>
<organism evidence="5">
    <name type="scientific">marine metagenome</name>
    <dbReference type="NCBI Taxonomy" id="408172"/>
    <lineage>
        <taxon>unclassified sequences</taxon>
        <taxon>metagenomes</taxon>
        <taxon>ecological metagenomes</taxon>
    </lineage>
</organism>
<evidence type="ECO:0000313" key="5">
    <source>
        <dbReference type="EMBL" id="SUZ47997.1"/>
    </source>
</evidence>